<reference evidence="2 3" key="1">
    <citation type="submission" date="2024-02" db="EMBL/GenBank/DDBJ databases">
        <title>High-quality chromosome-scale genome assembly of Pensacola bahiagrass (Paspalum notatum Flugge var. saurae).</title>
        <authorList>
            <person name="Vega J.M."/>
            <person name="Podio M."/>
            <person name="Orjuela J."/>
            <person name="Siena L.A."/>
            <person name="Pessino S.C."/>
            <person name="Combes M.C."/>
            <person name="Mariac C."/>
            <person name="Albertini E."/>
            <person name="Pupilli F."/>
            <person name="Ortiz J.P.A."/>
            <person name="Leblanc O."/>
        </authorList>
    </citation>
    <scope>NUCLEOTIDE SEQUENCE [LARGE SCALE GENOMIC DNA]</scope>
    <source>
        <strain evidence="2">R1</strain>
        <tissue evidence="2">Leaf</tissue>
    </source>
</reference>
<protein>
    <submittedName>
        <fullName evidence="2">Uncharacterized protein</fullName>
    </submittedName>
</protein>
<evidence type="ECO:0000313" key="3">
    <source>
        <dbReference type="Proteomes" id="UP001341281"/>
    </source>
</evidence>
<gene>
    <name evidence="2" type="ORF">U9M48_022952</name>
</gene>
<dbReference type="PANTHER" id="PTHR11439">
    <property type="entry name" value="GAG-POL-RELATED RETROTRANSPOSON"/>
    <property type="match status" value="1"/>
</dbReference>
<organism evidence="2 3">
    <name type="scientific">Paspalum notatum var. saurae</name>
    <dbReference type="NCBI Taxonomy" id="547442"/>
    <lineage>
        <taxon>Eukaryota</taxon>
        <taxon>Viridiplantae</taxon>
        <taxon>Streptophyta</taxon>
        <taxon>Embryophyta</taxon>
        <taxon>Tracheophyta</taxon>
        <taxon>Spermatophyta</taxon>
        <taxon>Magnoliopsida</taxon>
        <taxon>Liliopsida</taxon>
        <taxon>Poales</taxon>
        <taxon>Poaceae</taxon>
        <taxon>PACMAD clade</taxon>
        <taxon>Panicoideae</taxon>
        <taxon>Andropogonodae</taxon>
        <taxon>Paspaleae</taxon>
        <taxon>Paspalinae</taxon>
        <taxon>Paspalum</taxon>
    </lineage>
</organism>
<proteinExistence type="predicted"/>
<keyword evidence="3" id="KW-1185">Reference proteome</keyword>
<evidence type="ECO:0000256" key="1">
    <source>
        <dbReference type="SAM" id="MobiDB-lite"/>
    </source>
</evidence>
<feature type="non-terminal residue" evidence="2">
    <location>
        <position position="255"/>
    </location>
</feature>
<dbReference type="EMBL" id="CP144749">
    <property type="protein sequence ID" value="WVZ74825.1"/>
    <property type="molecule type" value="Genomic_DNA"/>
</dbReference>
<dbReference type="Proteomes" id="UP001341281">
    <property type="component" value="Chromosome 05"/>
</dbReference>
<dbReference type="CDD" id="cd09272">
    <property type="entry name" value="RNase_HI_RT_Ty1"/>
    <property type="match status" value="1"/>
</dbReference>
<dbReference type="AlphaFoldDB" id="A0AAQ3TNE8"/>
<dbReference type="PANTHER" id="PTHR11439:SF440">
    <property type="entry name" value="INTEGRASE CATALYTIC DOMAIN-CONTAINING PROTEIN"/>
    <property type="match status" value="1"/>
</dbReference>
<name>A0AAQ3TNE8_PASNO</name>
<evidence type="ECO:0000313" key="2">
    <source>
        <dbReference type="EMBL" id="WVZ74825.1"/>
    </source>
</evidence>
<sequence length="255" mass="28471">MYLSSATRPNFSYAVSKLSQFVSNPVDDHWEALKRVLCYLKGTASYGIHYSGYPRVLEGYSDSNWISNTDELKATSGYIFTLGGGAVSWKSCKQTILTRSVMEAELTALDTTSVEADWLRELVMDLPVVEKPVPAILMNCDNQTVIAKVNSSKNNIKLSKHVKRRLKSVRKMKTFGVMTLDYIQTTKNLADPFTKGLSRKVTDEASREMGLRPTRTTTELLPHSRLRNLACTSNGVGRPPKPSSLGDSARNRRRS</sequence>
<accession>A0AAQ3TNE8</accession>
<feature type="region of interest" description="Disordered" evidence="1">
    <location>
        <begin position="230"/>
        <end position="255"/>
    </location>
</feature>